<name>A0AAW1RS70_9CHLO</name>
<evidence type="ECO:0000313" key="2">
    <source>
        <dbReference type="Proteomes" id="UP001438707"/>
    </source>
</evidence>
<organism evidence="1 2">
    <name type="scientific">Apatococcus lobatus</name>
    <dbReference type="NCBI Taxonomy" id="904363"/>
    <lineage>
        <taxon>Eukaryota</taxon>
        <taxon>Viridiplantae</taxon>
        <taxon>Chlorophyta</taxon>
        <taxon>core chlorophytes</taxon>
        <taxon>Trebouxiophyceae</taxon>
        <taxon>Chlorellales</taxon>
        <taxon>Chlorellaceae</taxon>
        <taxon>Apatococcus</taxon>
    </lineage>
</organism>
<proteinExistence type="predicted"/>
<evidence type="ECO:0000313" key="1">
    <source>
        <dbReference type="EMBL" id="KAK9836495.1"/>
    </source>
</evidence>
<reference evidence="1 2" key="1">
    <citation type="journal article" date="2024" name="Nat. Commun.">
        <title>Phylogenomics reveals the evolutionary origins of lichenization in chlorophyte algae.</title>
        <authorList>
            <person name="Puginier C."/>
            <person name="Libourel C."/>
            <person name="Otte J."/>
            <person name="Skaloud P."/>
            <person name="Haon M."/>
            <person name="Grisel S."/>
            <person name="Petersen M."/>
            <person name="Berrin J.G."/>
            <person name="Delaux P.M."/>
            <person name="Dal Grande F."/>
            <person name="Keller J."/>
        </authorList>
    </citation>
    <scope>NUCLEOTIDE SEQUENCE [LARGE SCALE GENOMIC DNA]</scope>
    <source>
        <strain evidence="1 2">SAG 2145</strain>
    </source>
</reference>
<keyword evidence="2" id="KW-1185">Reference proteome</keyword>
<dbReference type="Proteomes" id="UP001438707">
    <property type="component" value="Unassembled WGS sequence"/>
</dbReference>
<protein>
    <submittedName>
        <fullName evidence="1">Uncharacterized protein</fullName>
    </submittedName>
</protein>
<dbReference type="PANTHER" id="PTHR35716">
    <property type="entry name" value="OS05G0574700 PROTEIN-RELATED"/>
    <property type="match status" value="1"/>
</dbReference>
<sequence length="259" mass="27604">MSPTAVVAAQMDALQMNDWPEMDAGARTAFAFTKPHDVESPTRAPAGRNSARSWHGHEDWLPFPEFSNMLHSPPLHCLLNCDQWQAVSPLTFTSSTRESKAVQAVERSIQGMLADSWCQSRQLHLMTALPLLSLVDICPVLKRAEAVSEEVSSLSERVEGLDRSSRAISVMIFGLSELHAEGSPGLAAVIAQRLHGAILAFSPSAVAAGCVVSADGEMAAEIAIGTSRCYCNVFSGALLNAVTLGFQHEPGRPGACGPP</sequence>
<dbReference type="EMBL" id="JALJOS010000007">
    <property type="protein sequence ID" value="KAK9836495.1"/>
    <property type="molecule type" value="Genomic_DNA"/>
</dbReference>
<gene>
    <name evidence="1" type="ORF">WJX74_001690</name>
</gene>
<dbReference type="AlphaFoldDB" id="A0AAW1RS70"/>
<dbReference type="PANTHER" id="PTHR35716:SF4">
    <property type="entry name" value="ARGININE DECARBOXYLASE"/>
    <property type="match status" value="1"/>
</dbReference>
<comment type="caution">
    <text evidence="1">The sequence shown here is derived from an EMBL/GenBank/DDBJ whole genome shotgun (WGS) entry which is preliminary data.</text>
</comment>
<accession>A0AAW1RS70</accession>